<evidence type="ECO:0000256" key="10">
    <source>
        <dbReference type="RuleBase" id="RU004335"/>
    </source>
</evidence>
<keyword evidence="15" id="KW-1185">Reference proteome</keyword>
<protein>
    <recommendedName>
        <fullName evidence="4">glucan endo-1,3-beta-D-glucosidase</fullName>
        <ecNumber evidence="4">3.2.1.39</ecNumber>
    </recommendedName>
</protein>
<dbReference type="InterPro" id="IPR000490">
    <property type="entry name" value="Glyco_hydro_17"/>
</dbReference>
<dbReference type="FunFam" id="1.20.58.1040:FF:000003">
    <property type="entry name" value="glucan endo-1,3-beta-glucosidase 7"/>
    <property type="match status" value="1"/>
</dbReference>
<dbReference type="GO" id="GO:0005576">
    <property type="term" value="C:extracellular region"/>
    <property type="evidence" value="ECO:0007669"/>
    <property type="project" value="UniProtKB-SubCell"/>
</dbReference>
<dbReference type="PANTHER" id="PTHR32227">
    <property type="entry name" value="GLUCAN ENDO-1,3-BETA-GLUCOSIDASE BG1-RELATED-RELATED"/>
    <property type="match status" value="1"/>
</dbReference>
<dbReference type="GO" id="GO:0042973">
    <property type="term" value="F:glucan endo-1,3-beta-D-glucosidase activity"/>
    <property type="evidence" value="ECO:0007669"/>
    <property type="project" value="UniProtKB-EC"/>
</dbReference>
<sequence length="531" mass="54231">MAMGDAARKPVSALLPIWLLCLLVCSSTQGKLADRETQPFRAGKISRNLFSLPAGGLVEVGEEDLSDAFAPFVQCPIDDGLRHCLRACAAGAQPYIGVNYGEVADNLPPPDATARLLKSTSISKVRLYGVDAGLIRALAGSGISVVIGVANGDIPSLAADPAAASRWIAANVLPFVPATAISAVAVGNEVLESGDASLAAALLPAMQNLRAAAVAAGGAAAGVRFSTVNTMGVMAQSEPPSSGAFHPDVTPQLQGILGFLSRTGAPFMINPYPWFAYQSDPRPDTLAFCLFQPNAGRFDAGSRIRYTNMFDAQLDAVKAAMTRAGYGGVDVVVAETGWPTRGDAGEPGATPENARAYVSGLVAHLRSGAGTPLMPGKAVETYLFALYDEDLKPGPASERAFGLYHTDLSAAYDAGLTSAAGAAGGSPSAGAGGGAAKASGGWCVARDGAADADLQADLDYACAQVGVDCGAIQPGGACFEPNTVRAHAAYAMNQLYQAAGRNPWNCDFRASATLTSSNPSYGACVYTGGGQ</sequence>
<dbReference type="SUPFAM" id="SSF51445">
    <property type="entry name" value="(Trans)glycosidases"/>
    <property type="match status" value="1"/>
</dbReference>
<dbReference type="Pfam" id="PF00332">
    <property type="entry name" value="Glyco_hydro_17"/>
    <property type="match status" value="1"/>
</dbReference>
<evidence type="ECO:0000256" key="1">
    <source>
        <dbReference type="ARBA" id="ARBA00000382"/>
    </source>
</evidence>
<keyword evidence="9 11" id="KW-0326">Glycosidase</keyword>
<evidence type="ECO:0000259" key="13">
    <source>
        <dbReference type="SMART" id="SM00768"/>
    </source>
</evidence>
<dbReference type="Pfam" id="PF07983">
    <property type="entry name" value="X8"/>
    <property type="match status" value="1"/>
</dbReference>
<evidence type="ECO:0000256" key="3">
    <source>
        <dbReference type="ARBA" id="ARBA00008773"/>
    </source>
</evidence>
<reference evidence="14 15" key="2">
    <citation type="submission" date="2024-10" db="EMBL/GenBank/DDBJ databases">
        <authorList>
            <person name="Ryan C."/>
        </authorList>
    </citation>
    <scope>NUCLEOTIDE SEQUENCE [LARGE SCALE GENOMIC DNA]</scope>
</reference>
<accession>A0ABC8X246</accession>
<evidence type="ECO:0000313" key="14">
    <source>
        <dbReference type="EMBL" id="CAL4918293.1"/>
    </source>
</evidence>
<dbReference type="EC" id="3.2.1.39" evidence="4"/>
<gene>
    <name evidence="14" type="ORF">URODEC1_LOCUS19079</name>
</gene>
<feature type="domain" description="X8" evidence="13">
    <location>
        <begin position="441"/>
        <end position="526"/>
    </location>
</feature>
<dbReference type="Proteomes" id="UP001497457">
    <property type="component" value="Chromosome 13rd"/>
</dbReference>
<evidence type="ECO:0000256" key="8">
    <source>
        <dbReference type="ARBA" id="ARBA00023157"/>
    </source>
</evidence>
<dbReference type="AlphaFoldDB" id="A0ABC8X246"/>
<evidence type="ECO:0000313" key="15">
    <source>
        <dbReference type="Proteomes" id="UP001497457"/>
    </source>
</evidence>
<proteinExistence type="inferred from homology"/>
<dbReference type="InterPro" id="IPR044965">
    <property type="entry name" value="Glyco_hydro_17_plant"/>
</dbReference>
<feature type="signal peptide" evidence="12">
    <location>
        <begin position="1"/>
        <end position="33"/>
    </location>
</feature>
<keyword evidence="5" id="KW-0964">Secreted</keyword>
<comment type="subcellular location">
    <subcellularLocation>
        <location evidence="2">Secreted</location>
    </subcellularLocation>
</comment>
<dbReference type="Gene3D" id="3.20.20.80">
    <property type="entry name" value="Glycosidases"/>
    <property type="match status" value="1"/>
</dbReference>
<evidence type="ECO:0000256" key="5">
    <source>
        <dbReference type="ARBA" id="ARBA00022525"/>
    </source>
</evidence>
<evidence type="ECO:0000256" key="11">
    <source>
        <dbReference type="RuleBase" id="RU004336"/>
    </source>
</evidence>
<comment type="catalytic activity">
    <reaction evidence="1">
        <text>Hydrolysis of (1-&gt;3)-beta-D-glucosidic linkages in (1-&gt;3)-beta-D-glucans.</text>
        <dbReference type="EC" id="3.2.1.39"/>
    </reaction>
</comment>
<dbReference type="InterPro" id="IPR017853">
    <property type="entry name" value="GH"/>
</dbReference>
<name>A0ABC8X246_9POAL</name>
<evidence type="ECO:0000256" key="4">
    <source>
        <dbReference type="ARBA" id="ARBA00012780"/>
    </source>
</evidence>
<dbReference type="FunFam" id="3.20.20.80:FF:000005">
    <property type="entry name" value="Glucan endo-1,3-beta-glucosidase 14"/>
    <property type="match status" value="1"/>
</dbReference>
<dbReference type="SMART" id="SM00768">
    <property type="entry name" value="X8"/>
    <property type="match status" value="1"/>
</dbReference>
<keyword evidence="6 12" id="KW-0732">Signal</keyword>
<comment type="similarity">
    <text evidence="3 10">Belongs to the glycosyl hydrolase 17 family.</text>
</comment>
<dbReference type="EMBL" id="OZ075123">
    <property type="protein sequence ID" value="CAL4918293.1"/>
    <property type="molecule type" value="Genomic_DNA"/>
</dbReference>
<evidence type="ECO:0000256" key="12">
    <source>
        <dbReference type="SAM" id="SignalP"/>
    </source>
</evidence>
<evidence type="ECO:0000256" key="2">
    <source>
        <dbReference type="ARBA" id="ARBA00004613"/>
    </source>
</evidence>
<reference evidence="15" key="1">
    <citation type="submission" date="2024-06" db="EMBL/GenBank/DDBJ databases">
        <authorList>
            <person name="Ryan C."/>
        </authorList>
    </citation>
    <scope>NUCLEOTIDE SEQUENCE [LARGE SCALE GENOMIC DNA]</scope>
</reference>
<evidence type="ECO:0000256" key="6">
    <source>
        <dbReference type="ARBA" id="ARBA00022729"/>
    </source>
</evidence>
<dbReference type="PROSITE" id="PS00587">
    <property type="entry name" value="GLYCOSYL_HYDROL_F17"/>
    <property type="match status" value="1"/>
</dbReference>
<organism evidence="14 15">
    <name type="scientific">Urochloa decumbens</name>
    <dbReference type="NCBI Taxonomy" id="240449"/>
    <lineage>
        <taxon>Eukaryota</taxon>
        <taxon>Viridiplantae</taxon>
        <taxon>Streptophyta</taxon>
        <taxon>Embryophyta</taxon>
        <taxon>Tracheophyta</taxon>
        <taxon>Spermatophyta</taxon>
        <taxon>Magnoliopsida</taxon>
        <taxon>Liliopsida</taxon>
        <taxon>Poales</taxon>
        <taxon>Poaceae</taxon>
        <taxon>PACMAD clade</taxon>
        <taxon>Panicoideae</taxon>
        <taxon>Panicodae</taxon>
        <taxon>Paniceae</taxon>
        <taxon>Melinidinae</taxon>
        <taxon>Urochloa</taxon>
    </lineage>
</organism>
<evidence type="ECO:0000256" key="9">
    <source>
        <dbReference type="ARBA" id="ARBA00023295"/>
    </source>
</evidence>
<evidence type="ECO:0000256" key="7">
    <source>
        <dbReference type="ARBA" id="ARBA00022801"/>
    </source>
</evidence>
<keyword evidence="8" id="KW-1015">Disulfide bond</keyword>
<keyword evidence="7 11" id="KW-0378">Hydrolase</keyword>
<feature type="chain" id="PRO_5044749018" description="glucan endo-1,3-beta-D-glucosidase" evidence="12">
    <location>
        <begin position="34"/>
        <end position="531"/>
    </location>
</feature>
<dbReference type="InterPro" id="IPR012946">
    <property type="entry name" value="X8"/>
</dbReference>
<dbReference type="Gene3D" id="1.20.58.1040">
    <property type="match status" value="1"/>
</dbReference>